<feature type="region of interest" description="Disordered" evidence="1">
    <location>
        <begin position="48"/>
        <end position="94"/>
    </location>
</feature>
<evidence type="ECO:0000313" key="3">
    <source>
        <dbReference type="Proteomes" id="UP001415857"/>
    </source>
</evidence>
<reference evidence="2 3" key="1">
    <citation type="journal article" date="2024" name="Plant J.">
        <title>Genome sequences and population genomics reveal climatic adaptation and genomic divergence between two closely related sweetgum species.</title>
        <authorList>
            <person name="Xu W.Q."/>
            <person name="Ren C.Q."/>
            <person name="Zhang X.Y."/>
            <person name="Comes H.P."/>
            <person name="Liu X.H."/>
            <person name="Li Y.G."/>
            <person name="Kettle C.J."/>
            <person name="Jalonen R."/>
            <person name="Gaisberger H."/>
            <person name="Ma Y.Z."/>
            <person name="Qiu Y.X."/>
        </authorList>
    </citation>
    <scope>NUCLEOTIDE SEQUENCE [LARGE SCALE GENOMIC DNA]</scope>
    <source>
        <strain evidence="2">Hangzhou</strain>
    </source>
</reference>
<dbReference type="AlphaFoldDB" id="A0AAP0WYZ0"/>
<keyword evidence="3" id="KW-1185">Reference proteome</keyword>
<proteinExistence type="predicted"/>
<feature type="region of interest" description="Disordered" evidence="1">
    <location>
        <begin position="110"/>
        <end position="141"/>
    </location>
</feature>
<accession>A0AAP0WYZ0</accession>
<dbReference type="Proteomes" id="UP001415857">
    <property type="component" value="Unassembled WGS sequence"/>
</dbReference>
<dbReference type="PANTHER" id="PTHR34555">
    <property type="entry name" value="INTEGRAL MEMBRANE HEMOLYSIN-III-LIKE PROTEIN"/>
    <property type="match status" value="1"/>
</dbReference>
<feature type="compositionally biased region" description="Polar residues" evidence="1">
    <location>
        <begin position="13"/>
        <end position="22"/>
    </location>
</feature>
<protein>
    <submittedName>
        <fullName evidence="2">Uncharacterized protein</fullName>
    </submittedName>
</protein>
<feature type="compositionally biased region" description="Basic and acidic residues" evidence="1">
    <location>
        <begin position="110"/>
        <end position="119"/>
    </location>
</feature>
<organism evidence="2 3">
    <name type="scientific">Liquidambar formosana</name>
    <name type="common">Formosan gum</name>
    <dbReference type="NCBI Taxonomy" id="63359"/>
    <lineage>
        <taxon>Eukaryota</taxon>
        <taxon>Viridiplantae</taxon>
        <taxon>Streptophyta</taxon>
        <taxon>Embryophyta</taxon>
        <taxon>Tracheophyta</taxon>
        <taxon>Spermatophyta</taxon>
        <taxon>Magnoliopsida</taxon>
        <taxon>eudicotyledons</taxon>
        <taxon>Gunneridae</taxon>
        <taxon>Pentapetalae</taxon>
        <taxon>Saxifragales</taxon>
        <taxon>Altingiaceae</taxon>
        <taxon>Liquidambar</taxon>
    </lineage>
</organism>
<gene>
    <name evidence="2" type="ORF">L1049_025171</name>
</gene>
<comment type="caution">
    <text evidence="2">The sequence shown here is derived from an EMBL/GenBank/DDBJ whole genome shotgun (WGS) entry which is preliminary data.</text>
</comment>
<dbReference type="EMBL" id="JBBPBK010000005">
    <property type="protein sequence ID" value="KAK9285969.1"/>
    <property type="molecule type" value="Genomic_DNA"/>
</dbReference>
<feature type="compositionally biased region" description="Low complexity" evidence="1">
    <location>
        <begin position="83"/>
        <end position="94"/>
    </location>
</feature>
<sequence>MVNSKLSEYELGNTVTSLSPSDKQPMVAAKKTALRDLQNDGRTVLAKPLGNCPSLKETQATKDAIKVLGNKRPTSDCPPSPPSHLSGSSNSPNGHLVYVRRKFEAELSKSGTFDKEHSADYPQSRQVSHKGDMPQQQTPMKLPTRTGFSASVPISMDSMLNSSKIPSAHFSLPKHDNGMSPEVTSAVPSSENSQDISHLHWKERFIHLQAYLKKCDHSNQEACIKMLQSLNSVERSRHAVELEKRAIRLLLEEGREMQRVKVLNVLGKSASRNNLSPLTLQVTAGQ</sequence>
<evidence type="ECO:0000256" key="1">
    <source>
        <dbReference type="SAM" id="MobiDB-lite"/>
    </source>
</evidence>
<dbReference type="PANTHER" id="PTHR34555:SF1">
    <property type="entry name" value="INTEGRAL MEMBRANE HEMOLYSIN-III-LIKE PROTEIN"/>
    <property type="match status" value="1"/>
</dbReference>
<feature type="region of interest" description="Disordered" evidence="1">
    <location>
        <begin position="1"/>
        <end position="26"/>
    </location>
</feature>
<evidence type="ECO:0000313" key="2">
    <source>
        <dbReference type="EMBL" id="KAK9285969.1"/>
    </source>
</evidence>
<name>A0AAP0WYZ0_LIQFO</name>